<dbReference type="InterPro" id="IPR012340">
    <property type="entry name" value="NA-bd_OB-fold"/>
</dbReference>
<protein>
    <submittedName>
        <fullName evidence="1">DUF3221 domain-containing protein</fullName>
    </submittedName>
</protein>
<organism evidence="1 2">
    <name type="scientific">Paenibacillus rhizoplanae</name>
    <dbReference type="NCBI Taxonomy" id="1917181"/>
    <lineage>
        <taxon>Bacteria</taxon>
        <taxon>Bacillati</taxon>
        <taxon>Bacillota</taxon>
        <taxon>Bacilli</taxon>
        <taxon>Bacillales</taxon>
        <taxon>Paenibacillaceae</taxon>
        <taxon>Paenibacillus</taxon>
    </lineage>
</organism>
<dbReference type="InterPro" id="IPR021598">
    <property type="entry name" value="DUF3221"/>
</dbReference>
<dbReference type="Gene3D" id="2.40.50.140">
    <property type="entry name" value="Nucleic acid-binding proteins"/>
    <property type="match status" value="1"/>
</dbReference>
<sequence>MLLKASLQWTLIFVFLLGLAACSKGDNVFKGKVHTVDVENTRILVIAQLKEEDLSKSYKEVLETNMYSQAIWVNKVSPSKYKKGEEIEVFYQTSDDSFPAQVTANKIVNSKIEQ</sequence>
<reference evidence="2" key="1">
    <citation type="journal article" date="2019" name="Int. J. Syst. Evol. Microbiol.">
        <title>The Global Catalogue of Microorganisms (GCM) 10K type strain sequencing project: providing services to taxonomists for standard genome sequencing and annotation.</title>
        <authorList>
            <consortium name="The Broad Institute Genomics Platform"/>
            <consortium name="The Broad Institute Genome Sequencing Center for Infectious Disease"/>
            <person name="Wu L."/>
            <person name="Ma J."/>
        </authorList>
    </citation>
    <scope>NUCLEOTIDE SEQUENCE [LARGE SCALE GENOMIC DNA]</scope>
    <source>
        <strain evidence="2">CCM 8725</strain>
    </source>
</reference>
<dbReference type="Pfam" id="PF11518">
    <property type="entry name" value="DUF3221"/>
    <property type="match status" value="1"/>
</dbReference>
<name>A0ABW5FCR2_9BACL</name>
<dbReference type="EMBL" id="JBHUKY010000033">
    <property type="protein sequence ID" value="MFD2412295.1"/>
    <property type="molecule type" value="Genomic_DNA"/>
</dbReference>
<comment type="caution">
    <text evidence="1">The sequence shown here is derived from an EMBL/GenBank/DDBJ whole genome shotgun (WGS) entry which is preliminary data.</text>
</comment>
<accession>A0ABW5FCR2</accession>
<gene>
    <name evidence="1" type="ORF">ACFSX3_20580</name>
</gene>
<dbReference type="RefSeq" id="WP_209987595.1">
    <property type="nucleotide sequence ID" value="NZ_JBHUKY010000033.1"/>
</dbReference>
<keyword evidence="2" id="KW-1185">Reference proteome</keyword>
<dbReference type="Proteomes" id="UP001597448">
    <property type="component" value="Unassembled WGS sequence"/>
</dbReference>
<evidence type="ECO:0000313" key="1">
    <source>
        <dbReference type="EMBL" id="MFD2412295.1"/>
    </source>
</evidence>
<dbReference type="PROSITE" id="PS51257">
    <property type="entry name" value="PROKAR_LIPOPROTEIN"/>
    <property type="match status" value="1"/>
</dbReference>
<proteinExistence type="predicted"/>
<evidence type="ECO:0000313" key="2">
    <source>
        <dbReference type="Proteomes" id="UP001597448"/>
    </source>
</evidence>